<feature type="transmembrane region" description="Helical" evidence="6">
    <location>
        <begin position="444"/>
        <end position="467"/>
    </location>
</feature>
<dbReference type="GO" id="GO:0005886">
    <property type="term" value="C:plasma membrane"/>
    <property type="evidence" value="ECO:0007669"/>
    <property type="project" value="UniProtKB-SubCell"/>
</dbReference>
<evidence type="ECO:0000313" key="8">
    <source>
        <dbReference type="Proteomes" id="UP001169242"/>
    </source>
</evidence>
<keyword evidence="4 6" id="KW-1133">Transmembrane helix</keyword>
<evidence type="ECO:0000256" key="1">
    <source>
        <dbReference type="ARBA" id="ARBA00004651"/>
    </source>
</evidence>
<evidence type="ECO:0000256" key="2">
    <source>
        <dbReference type="ARBA" id="ARBA00022475"/>
    </source>
</evidence>
<dbReference type="PANTHER" id="PTHR30250:SF21">
    <property type="entry name" value="LIPID II FLIPPASE MURJ"/>
    <property type="match status" value="1"/>
</dbReference>
<evidence type="ECO:0000256" key="3">
    <source>
        <dbReference type="ARBA" id="ARBA00022692"/>
    </source>
</evidence>
<keyword evidence="8" id="KW-1185">Reference proteome</keyword>
<gene>
    <name evidence="7" type="ORF">PBV87_20800</name>
</gene>
<dbReference type="Proteomes" id="UP001169242">
    <property type="component" value="Unassembled WGS sequence"/>
</dbReference>
<feature type="transmembrane region" description="Helical" evidence="6">
    <location>
        <begin position="420"/>
        <end position="438"/>
    </location>
</feature>
<sequence length="555" mass="60054">MENNKQTGAHILKGAMILSIAVFISKLIGILYRIPLTGAIGDSGNGIFAPSYQVYMVMLTLSSVALPTAISKMVSERRAIGAYEDAHRVYKVAMIYSVLIGAILSVVLWFGADSISTIFFNMPEAALPMKALVPAIFLVAIMAVMRGYFQGMSSMTPTAISQVVEQFVHAIVSVVLAYMLLEKSLEAAVTGASFGTSVGALFALLVLVFVYYLIKPSINKRRRKSRTTTDETNGELLKKILIMSIPIMISSSIFSIMGLIDYSMIYKILPNTIEKMSLAGQLVNLPISDPEVLTSQTAIVNSLAGQFSTKYTTLINLPVNLILTLGMAVIPAISAAVAKQDFKDVRRKTNMVLKIGMLFAAPSAVGLMVFGDQVIRMLYSMAPDGGELLVYGSVSIIFITVAQITTGVLQGMGKQSIPTIHAAIACGVKVIANLILLSMPSMHIYGVVHSTSICYLIYAILNVVYLVRTIHIKINIKKLIIKPILVAAVMGIVSYVLFNLLVKVFGHATLMMLIVIPIAMVVYGVLGLLTRTITAKDLENVPGGRKLINKLFKEA</sequence>
<feature type="transmembrane region" description="Helical" evidence="6">
    <location>
        <begin position="390"/>
        <end position="408"/>
    </location>
</feature>
<evidence type="ECO:0000256" key="4">
    <source>
        <dbReference type="ARBA" id="ARBA00022989"/>
    </source>
</evidence>
<evidence type="ECO:0000313" key="7">
    <source>
        <dbReference type="EMBL" id="MDA3733917.1"/>
    </source>
</evidence>
<protein>
    <submittedName>
        <fullName evidence="7">Polysaccharide biosynthesis protein</fullName>
    </submittedName>
</protein>
<feature type="transmembrane region" description="Helical" evidence="6">
    <location>
        <begin position="240"/>
        <end position="260"/>
    </location>
</feature>
<feature type="transmembrane region" description="Helical" evidence="6">
    <location>
        <begin position="317"/>
        <end position="339"/>
    </location>
</feature>
<evidence type="ECO:0000256" key="6">
    <source>
        <dbReference type="SAM" id="Phobius"/>
    </source>
</evidence>
<feature type="transmembrane region" description="Helical" evidence="6">
    <location>
        <begin position="187"/>
        <end position="214"/>
    </location>
</feature>
<feature type="transmembrane region" description="Helical" evidence="6">
    <location>
        <begin position="131"/>
        <end position="149"/>
    </location>
</feature>
<keyword evidence="5 6" id="KW-0472">Membrane</keyword>
<dbReference type="PIRSF" id="PIRSF038958">
    <property type="entry name" value="PG_synth_SpoVB"/>
    <property type="match status" value="1"/>
</dbReference>
<reference evidence="7" key="1">
    <citation type="journal article" date="2023" name="Int. J. Syst. Evol. Microbiol.">
        <title>&lt;i&gt;Holtiella tumoricola&lt;/i&gt; gen. nov. sp. nov., isolated from a human clinical sample.</title>
        <authorList>
            <person name="Allen-Vercoe E."/>
            <person name="Daigneault M.C."/>
            <person name="Vancuren S.J."/>
            <person name="Cochrane K."/>
            <person name="O'Neal L.L."/>
            <person name="Sankaranarayanan K."/>
            <person name="Lawson P.A."/>
        </authorList>
    </citation>
    <scope>NUCLEOTIDE SEQUENCE</scope>
    <source>
        <strain evidence="7">CC70A</strain>
    </source>
</reference>
<feature type="transmembrane region" description="Helical" evidence="6">
    <location>
        <begin position="504"/>
        <end position="529"/>
    </location>
</feature>
<keyword evidence="2" id="KW-1003">Cell membrane</keyword>
<dbReference type="PANTHER" id="PTHR30250">
    <property type="entry name" value="PST FAMILY PREDICTED COLANIC ACID TRANSPORTER"/>
    <property type="match status" value="1"/>
</dbReference>
<feature type="transmembrane region" description="Helical" evidence="6">
    <location>
        <begin position="92"/>
        <end position="111"/>
    </location>
</feature>
<dbReference type="AlphaFoldDB" id="A0AA42DVH8"/>
<dbReference type="RefSeq" id="WP_271013583.1">
    <property type="nucleotide sequence ID" value="NZ_JAQIFT010000068.1"/>
</dbReference>
<dbReference type="InterPro" id="IPR024923">
    <property type="entry name" value="PG_synth_SpoVB"/>
</dbReference>
<dbReference type="CDD" id="cd13124">
    <property type="entry name" value="MATE_SpoVB_like"/>
    <property type="match status" value="1"/>
</dbReference>
<feature type="transmembrane region" description="Helical" evidence="6">
    <location>
        <begin position="12"/>
        <end position="32"/>
    </location>
</feature>
<keyword evidence="3 6" id="KW-0812">Transmembrane</keyword>
<evidence type="ECO:0000256" key="5">
    <source>
        <dbReference type="ARBA" id="ARBA00023136"/>
    </source>
</evidence>
<dbReference type="InterPro" id="IPR002797">
    <property type="entry name" value="Polysacc_synth"/>
</dbReference>
<comment type="subcellular location">
    <subcellularLocation>
        <location evidence="1">Cell membrane</location>
        <topology evidence="1">Multi-pass membrane protein</topology>
    </subcellularLocation>
</comment>
<feature type="transmembrane region" description="Helical" evidence="6">
    <location>
        <begin position="52"/>
        <end position="71"/>
    </location>
</feature>
<comment type="caution">
    <text evidence="7">The sequence shown here is derived from an EMBL/GenBank/DDBJ whole genome shotgun (WGS) entry which is preliminary data.</text>
</comment>
<dbReference type="Pfam" id="PF01943">
    <property type="entry name" value="Polysacc_synt"/>
    <property type="match status" value="1"/>
</dbReference>
<name>A0AA42DVH8_9FIRM</name>
<accession>A0AA42DVH8</accession>
<organism evidence="7 8">
    <name type="scientific">Holtiella tumoricola</name>
    <dbReference type="NCBI Taxonomy" id="3018743"/>
    <lineage>
        <taxon>Bacteria</taxon>
        <taxon>Bacillati</taxon>
        <taxon>Bacillota</taxon>
        <taxon>Clostridia</taxon>
        <taxon>Lachnospirales</taxon>
        <taxon>Cellulosilyticaceae</taxon>
        <taxon>Holtiella</taxon>
    </lineage>
</organism>
<feature type="transmembrane region" description="Helical" evidence="6">
    <location>
        <begin position="161"/>
        <end position="181"/>
    </location>
</feature>
<dbReference type="InterPro" id="IPR050833">
    <property type="entry name" value="Poly_Biosynth_Transport"/>
</dbReference>
<feature type="transmembrane region" description="Helical" evidence="6">
    <location>
        <begin position="351"/>
        <end position="370"/>
    </location>
</feature>
<feature type="transmembrane region" description="Helical" evidence="6">
    <location>
        <begin position="479"/>
        <end position="498"/>
    </location>
</feature>
<dbReference type="EMBL" id="JAQIFT010000068">
    <property type="protein sequence ID" value="MDA3733917.1"/>
    <property type="molecule type" value="Genomic_DNA"/>
</dbReference>
<proteinExistence type="predicted"/>